<dbReference type="EC" id="3.2.1.-" evidence="11"/>
<evidence type="ECO:0000259" key="14">
    <source>
        <dbReference type="PROSITE" id="PS51164"/>
    </source>
</evidence>
<dbReference type="PROSITE" id="PS51164">
    <property type="entry name" value="CBM1_2"/>
    <property type="match status" value="1"/>
</dbReference>
<sequence length="525" mass="55364">MSSRIAPASLFLAITSAQQIGTLTPEVHPPLTWQSCTAPGVCTTIGGKVVLDSNWRWLHSSTGTNCYTGNTWNTALCPNDVTCAANCQLDGADYTGTYGITATGNSLRLNFVTSGANKNMGSRLFLMADDSNYQMLKVINKEFTFDVDVSHLPCGLNGALYLVSMAQDGGASLYPGNKAGAKYGVGYCDAQCPRDLKFINGECRRMDIWEANSISTAFTPHSATIVNQTRCLEDACGGTYSSDRYTGVTDPDGCDFNSYRQGDTEFYGPGKKVDTNAVFTVVTQFITNTGTDRGTLTEIRRFYVQNGVIIPNSQSTITGLPGNSINDAYCKAQKIVFGDQDIYNARGGFASMSKALFEGMVLSLSLWDDYAASMLWLDGSAYPVTSDPAAPGIARGTCATTSGVPADVAVSVPDAYVIYSNIKVGPINSTFSGALAPGGRSSSSSSSRPTTPSSTLSTSIISSGVLTSSTSTEVSTTSTTSTAAPVTSGAAQWDQCGGQAPVAGPYTCQSPWVCTYSSPFYSQCL</sequence>
<dbReference type="GO" id="GO:0030248">
    <property type="term" value="F:cellulose binding"/>
    <property type="evidence" value="ECO:0007669"/>
    <property type="project" value="InterPro"/>
</dbReference>
<keyword evidence="9 11" id="KW-0326">Glycosidase</keyword>
<reference evidence="15" key="1">
    <citation type="submission" date="2023-06" db="EMBL/GenBank/DDBJ databases">
        <title>Draft genome of Marssonina rosae.</title>
        <authorList>
            <person name="Cheng Q."/>
        </authorList>
    </citation>
    <scope>NUCLEOTIDE SEQUENCE</scope>
    <source>
        <strain evidence="15">R4</strain>
    </source>
</reference>
<keyword evidence="8" id="KW-0119">Carbohydrate metabolism</keyword>
<evidence type="ECO:0000256" key="13">
    <source>
        <dbReference type="SAM" id="SignalP"/>
    </source>
</evidence>
<dbReference type="InterPro" id="IPR013320">
    <property type="entry name" value="ConA-like_dom_sf"/>
</dbReference>
<evidence type="ECO:0000256" key="6">
    <source>
        <dbReference type="ARBA" id="ARBA00023157"/>
    </source>
</evidence>
<evidence type="ECO:0000256" key="1">
    <source>
        <dbReference type="ARBA" id="ARBA00001641"/>
    </source>
</evidence>
<keyword evidence="7" id="KW-0325">Glycoprotein</keyword>
<dbReference type="InterPro" id="IPR035971">
    <property type="entry name" value="CBD_sf"/>
</dbReference>
<dbReference type="EMBL" id="JAUBYV010000011">
    <property type="protein sequence ID" value="KAK2624029.1"/>
    <property type="molecule type" value="Genomic_DNA"/>
</dbReference>
<dbReference type="PANTHER" id="PTHR33753:SF2">
    <property type="entry name" value="GLYCOSIDE HYDROLASE FAMILY 7 PROTEIN"/>
    <property type="match status" value="1"/>
</dbReference>
<protein>
    <recommendedName>
        <fullName evidence="11">Glucanase</fullName>
        <ecNumber evidence="11">3.2.1.-</ecNumber>
    </recommendedName>
</protein>
<evidence type="ECO:0000313" key="15">
    <source>
        <dbReference type="EMBL" id="KAK2624029.1"/>
    </source>
</evidence>
<dbReference type="PRINTS" id="PR00734">
    <property type="entry name" value="GLHYDRLASE7"/>
</dbReference>
<dbReference type="InterPro" id="IPR000254">
    <property type="entry name" value="CBD"/>
</dbReference>
<dbReference type="InterPro" id="IPR037019">
    <property type="entry name" value="Glyco_hydro_7_sf"/>
</dbReference>
<keyword evidence="16" id="KW-1185">Reference proteome</keyword>
<name>A0AAD9SVS4_9HELO</name>
<evidence type="ECO:0000256" key="3">
    <source>
        <dbReference type="ARBA" id="ARBA00022729"/>
    </source>
</evidence>
<proteinExistence type="inferred from homology"/>
<dbReference type="InterPro" id="IPR001722">
    <property type="entry name" value="Glyco_hydro_7"/>
</dbReference>
<keyword evidence="4 11" id="KW-0378">Hydrolase</keyword>
<dbReference type="Gene3D" id="2.70.100.10">
    <property type="entry name" value="Glycoside hydrolase, family 7, domain"/>
    <property type="match status" value="1"/>
</dbReference>
<organism evidence="15 16">
    <name type="scientific">Diplocarpon rosae</name>
    <dbReference type="NCBI Taxonomy" id="946125"/>
    <lineage>
        <taxon>Eukaryota</taxon>
        <taxon>Fungi</taxon>
        <taxon>Dikarya</taxon>
        <taxon>Ascomycota</taxon>
        <taxon>Pezizomycotina</taxon>
        <taxon>Leotiomycetes</taxon>
        <taxon>Helotiales</taxon>
        <taxon>Drepanopezizaceae</taxon>
        <taxon>Diplocarpon</taxon>
    </lineage>
</organism>
<gene>
    <name evidence="15" type="ORF">QTJ16_006663</name>
</gene>
<feature type="domain" description="CBM1" evidence="14">
    <location>
        <begin position="488"/>
        <end position="525"/>
    </location>
</feature>
<evidence type="ECO:0000256" key="10">
    <source>
        <dbReference type="ARBA" id="ARBA00023326"/>
    </source>
</evidence>
<evidence type="ECO:0000256" key="11">
    <source>
        <dbReference type="RuleBase" id="RU361164"/>
    </source>
</evidence>
<dbReference type="PANTHER" id="PTHR33753">
    <property type="entry name" value="1,4-BETA-D-GLUCAN CELLOBIOHYDROLASE B"/>
    <property type="match status" value="1"/>
</dbReference>
<evidence type="ECO:0000256" key="8">
    <source>
        <dbReference type="ARBA" id="ARBA00023277"/>
    </source>
</evidence>
<evidence type="ECO:0000256" key="9">
    <source>
        <dbReference type="ARBA" id="ARBA00023295"/>
    </source>
</evidence>
<dbReference type="GO" id="GO:0030245">
    <property type="term" value="P:cellulose catabolic process"/>
    <property type="evidence" value="ECO:0007669"/>
    <property type="project" value="UniProtKB-KW"/>
</dbReference>
<feature type="chain" id="PRO_5042274460" description="Glucanase" evidence="13">
    <location>
        <begin position="18"/>
        <end position="525"/>
    </location>
</feature>
<dbReference type="PROSITE" id="PS00562">
    <property type="entry name" value="CBM1_1"/>
    <property type="match status" value="1"/>
</dbReference>
<evidence type="ECO:0000256" key="2">
    <source>
        <dbReference type="ARBA" id="ARBA00006044"/>
    </source>
</evidence>
<dbReference type="AlphaFoldDB" id="A0AAD9SVS4"/>
<dbReference type="Proteomes" id="UP001285354">
    <property type="component" value="Unassembled WGS sequence"/>
</dbReference>
<evidence type="ECO:0000256" key="7">
    <source>
        <dbReference type="ARBA" id="ARBA00023180"/>
    </source>
</evidence>
<comment type="catalytic activity">
    <reaction evidence="1">
        <text>Hydrolysis of (1-&gt;4)-beta-D-glucosidic linkages in cellulose and cellotetraose, releasing cellobiose from the non-reducing ends of the chains.</text>
        <dbReference type="EC" id="3.2.1.91"/>
    </reaction>
</comment>
<comment type="similarity">
    <text evidence="2 11">Belongs to the glycosyl hydrolase 7 (cellulase C) family.</text>
</comment>
<feature type="signal peptide" evidence="13">
    <location>
        <begin position="1"/>
        <end position="17"/>
    </location>
</feature>
<dbReference type="GO" id="GO:0016162">
    <property type="term" value="F:cellulose 1,4-beta-cellobiosidase activity"/>
    <property type="evidence" value="ECO:0007669"/>
    <property type="project" value="UniProtKB-EC"/>
</dbReference>
<evidence type="ECO:0000256" key="4">
    <source>
        <dbReference type="ARBA" id="ARBA00022801"/>
    </source>
</evidence>
<dbReference type="Pfam" id="PF00840">
    <property type="entry name" value="Glyco_hydro_7"/>
    <property type="match status" value="2"/>
</dbReference>
<accession>A0AAD9SVS4</accession>
<evidence type="ECO:0000256" key="12">
    <source>
        <dbReference type="SAM" id="MobiDB-lite"/>
    </source>
</evidence>
<dbReference type="SMART" id="SM00236">
    <property type="entry name" value="fCBD"/>
    <property type="match status" value="1"/>
</dbReference>
<keyword evidence="6" id="KW-1015">Disulfide bond</keyword>
<keyword evidence="5 11" id="KW-0136">Cellulose degradation</keyword>
<evidence type="ECO:0000256" key="5">
    <source>
        <dbReference type="ARBA" id="ARBA00023001"/>
    </source>
</evidence>
<dbReference type="SUPFAM" id="SSF49899">
    <property type="entry name" value="Concanavalin A-like lectins/glucanases"/>
    <property type="match status" value="1"/>
</dbReference>
<feature type="region of interest" description="Disordered" evidence="12">
    <location>
        <begin position="438"/>
        <end position="458"/>
    </location>
</feature>
<keyword evidence="3 13" id="KW-0732">Signal</keyword>
<dbReference type="GO" id="GO:0005576">
    <property type="term" value="C:extracellular region"/>
    <property type="evidence" value="ECO:0007669"/>
    <property type="project" value="InterPro"/>
</dbReference>
<dbReference type="SUPFAM" id="SSF57180">
    <property type="entry name" value="Cellulose-binding domain"/>
    <property type="match status" value="1"/>
</dbReference>
<dbReference type="CDD" id="cd07999">
    <property type="entry name" value="GH7_CBH_EG"/>
    <property type="match status" value="1"/>
</dbReference>
<comment type="caution">
    <text evidence="15">The sequence shown here is derived from an EMBL/GenBank/DDBJ whole genome shotgun (WGS) entry which is preliminary data.</text>
</comment>
<dbReference type="FunFam" id="2.70.100.10:FF:000001">
    <property type="entry name" value="Glucanase"/>
    <property type="match status" value="1"/>
</dbReference>
<evidence type="ECO:0000313" key="16">
    <source>
        <dbReference type="Proteomes" id="UP001285354"/>
    </source>
</evidence>
<dbReference type="Pfam" id="PF00734">
    <property type="entry name" value="CBM_1"/>
    <property type="match status" value="1"/>
</dbReference>
<keyword evidence="10 11" id="KW-0624">Polysaccharide degradation</keyword>